<feature type="domain" description="Clp1 P-loop" evidence="9">
    <location>
        <begin position="120"/>
        <end position="306"/>
    </location>
</feature>
<dbReference type="EMBL" id="VTPC01002229">
    <property type="protein sequence ID" value="KAF2900379.1"/>
    <property type="molecule type" value="Genomic_DNA"/>
</dbReference>
<evidence type="ECO:0000256" key="2">
    <source>
        <dbReference type="ARBA" id="ARBA00022664"/>
    </source>
</evidence>
<dbReference type="GO" id="GO:0006388">
    <property type="term" value="P:tRNA splicing, via endonucleolytic cleavage and ligation"/>
    <property type="evidence" value="ECO:0007669"/>
    <property type="project" value="TreeGrafter"/>
</dbReference>
<gene>
    <name evidence="10" type="ORF">ILUMI_05802</name>
</gene>
<dbReference type="Proteomes" id="UP000801492">
    <property type="component" value="Unassembled WGS sequence"/>
</dbReference>
<feature type="binding site" evidence="6">
    <location>
        <begin position="123"/>
        <end position="128"/>
    </location>
    <ligand>
        <name>ATP</name>
        <dbReference type="ChEBI" id="CHEBI:30616"/>
    </ligand>
</feature>
<dbReference type="Pfam" id="PF16573">
    <property type="entry name" value="CLP1_N"/>
    <property type="match status" value="1"/>
</dbReference>
<feature type="domain" description="Clp1 C-terminal" evidence="7">
    <location>
        <begin position="313"/>
        <end position="423"/>
    </location>
</feature>
<keyword evidence="5 6" id="KW-0539">Nucleus</keyword>
<dbReference type="GO" id="GO:0005849">
    <property type="term" value="C:mRNA cleavage factor complex"/>
    <property type="evidence" value="ECO:0007669"/>
    <property type="project" value="InterPro"/>
</dbReference>
<evidence type="ECO:0000259" key="9">
    <source>
        <dbReference type="Pfam" id="PF16575"/>
    </source>
</evidence>
<dbReference type="FunFam" id="3.40.50.300:FF:000454">
    <property type="entry name" value="Protein CLP1 homolog"/>
    <property type="match status" value="1"/>
</dbReference>
<protein>
    <recommendedName>
        <fullName evidence="6">Protein CLP1 homolog</fullName>
    </recommendedName>
</protein>
<dbReference type="InterPro" id="IPR038239">
    <property type="entry name" value="Clp1_N_sf"/>
</dbReference>
<evidence type="ECO:0000259" key="7">
    <source>
        <dbReference type="Pfam" id="PF06807"/>
    </source>
</evidence>
<dbReference type="GO" id="GO:0051731">
    <property type="term" value="F:polynucleotide 5'-hydroxyl-kinase activity"/>
    <property type="evidence" value="ECO:0007669"/>
    <property type="project" value="InterPro"/>
</dbReference>
<accession>A0A8K0D9S9</accession>
<dbReference type="FunFam" id="2.60.120.1030:FF:000007">
    <property type="entry name" value="Protein CLP1 homolog"/>
    <property type="match status" value="1"/>
</dbReference>
<dbReference type="InterPro" id="IPR045116">
    <property type="entry name" value="Clp1/Grc3"/>
</dbReference>
<comment type="subcellular location">
    <subcellularLocation>
        <location evidence="1 6">Nucleus</location>
    </subcellularLocation>
</comment>
<dbReference type="InterPro" id="IPR028606">
    <property type="entry name" value="Clp1"/>
</dbReference>
<keyword evidence="11" id="KW-1185">Reference proteome</keyword>
<dbReference type="Pfam" id="PF16575">
    <property type="entry name" value="CLP1_P"/>
    <property type="match status" value="1"/>
</dbReference>
<dbReference type="InterPro" id="IPR010655">
    <property type="entry name" value="Clp1_C"/>
</dbReference>
<dbReference type="GO" id="GO:0031124">
    <property type="term" value="P:mRNA 3'-end processing"/>
    <property type="evidence" value="ECO:0007669"/>
    <property type="project" value="UniProtKB-UniRule"/>
</dbReference>
<dbReference type="InterPro" id="IPR032324">
    <property type="entry name" value="Clp1_N"/>
</dbReference>
<evidence type="ECO:0000313" key="11">
    <source>
        <dbReference type="Proteomes" id="UP000801492"/>
    </source>
</evidence>
<dbReference type="OrthoDB" id="258143at2759"/>
<keyword evidence="3 6" id="KW-0547">Nucleotide-binding</keyword>
<dbReference type="Gene3D" id="2.40.30.330">
    <property type="entry name" value="Pre-mRNA cleavage complex subunit Clp1, C-terminal domain"/>
    <property type="match status" value="1"/>
</dbReference>
<dbReference type="InterPro" id="IPR032319">
    <property type="entry name" value="CLP1_P"/>
</dbReference>
<comment type="similarity">
    <text evidence="6">Belongs to the Clp1 family. Clp1 subfamily.</text>
</comment>
<evidence type="ECO:0000256" key="6">
    <source>
        <dbReference type="HAMAP-Rule" id="MF_03035"/>
    </source>
</evidence>
<name>A0A8K0D9S9_IGNLU</name>
<dbReference type="GO" id="GO:0005524">
    <property type="term" value="F:ATP binding"/>
    <property type="evidence" value="ECO:0007669"/>
    <property type="project" value="UniProtKB-UniRule"/>
</dbReference>
<sequence>MASEDKKEHVQEFKLDPDSELRFEVESKGEKVFLILKAGFAEVFGTELVKGKQYEFTAGAKIAVFSWQGCTVELKGKTDVSYVARETPMVIYCNCHAALEDMRCDAEKENKRGPIAMLVGPCDVGKSTVCRILLNYAVRMGRRPLFVDLDVGQGQISVPGTIGALLIERPASLDEGFSQEAPLVYNFGHKTPQLNSTLFNMLFTQLANSVKEKIETNKKTKASGVIINTCGWVKGEGYKHLIQAAKAFEVDVILVLDQERLYNELVRDMPNFIKVVFLPKSGGVVERSQSARAESRDQRIREYFYGTPKNSAYPHSFDIKWSEIKIFKIGGPALPDSCLPLGMKAEDHLTKVVALTPNPGMLHHLLAVSYATKEDEELILSHVAGFVCVTNIDTERQILTLLSPQPKPLPNNLLVLSELQFMDSH</sequence>
<feature type="binding site" evidence="6">
    <location>
        <position position="20"/>
    </location>
    <ligand>
        <name>ATP</name>
        <dbReference type="ChEBI" id="CHEBI:30616"/>
    </ligand>
</feature>
<dbReference type="InterPro" id="IPR038238">
    <property type="entry name" value="Clp1_C_sf"/>
</dbReference>
<dbReference type="SUPFAM" id="SSF52540">
    <property type="entry name" value="P-loop containing nucleoside triphosphate hydrolases"/>
    <property type="match status" value="1"/>
</dbReference>
<keyword evidence="2 6" id="KW-0507">mRNA processing</keyword>
<evidence type="ECO:0000259" key="8">
    <source>
        <dbReference type="Pfam" id="PF16573"/>
    </source>
</evidence>
<evidence type="ECO:0000256" key="1">
    <source>
        <dbReference type="ARBA" id="ARBA00004123"/>
    </source>
</evidence>
<proteinExistence type="inferred from homology"/>
<comment type="function">
    <text evidence="6">Required for endonucleolytic cleavage during polyadenylation-dependent pre-mRNA 3'-end formation.</text>
</comment>
<feature type="binding site" evidence="6">
    <location>
        <position position="61"/>
    </location>
    <ligand>
        <name>ATP</name>
        <dbReference type="ChEBI" id="CHEBI:30616"/>
    </ligand>
</feature>
<dbReference type="CDD" id="cd01983">
    <property type="entry name" value="SIMIBI"/>
    <property type="match status" value="1"/>
</dbReference>
<evidence type="ECO:0000256" key="3">
    <source>
        <dbReference type="ARBA" id="ARBA00022741"/>
    </source>
</evidence>
<evidence type="ECO:0000256" key="4">
    <source>
        <dbReference type="ARBA" id="ARBA00022840"/>
    </source>
</evidence>
<feature type="domain" description="Clp1 N-terminal" evidence="8">
    <location>
        <begin position="14"/>
        <end position="105"/>
    </location>
</feature>
<dbReference type="AlphaFoldDB" id="A0A8K0D9S9"/>
<evidence type="ECO:0000313" key="10">
    <source>
        <dbReference type="EMBL" id="KAF2900379.1"/>
    </source>
</evidence>
<dbReference type="PANTHER" id="PTHR12755:SF6">
    <property type="entry name" value="POLYRIBONUCLEOTIDE 5'-HYDROXYL-KINASE CLP1"/>
    <property type="match status" value="1"/>
</dbReference>
<evidence type="ECO:0000256" key="5">
    <source>
        <dbReference type="ARBA" id="ARBA00023242"/>
    </source>
</evidence>
<reference evidence="10" key="1">
    <citation type="submission" date="2019-08" db="EMBL/GenBank/DDBJ databases">
        <title>The genome of the North American firefly Photinus pyralis.</title>
        <authorList>
            <consortium name="Photinus pyralis genome working group"/>
            <person name="Fallon T.R."/>
            <person name="Sander Lower S.E."/>
            <person name="Weng J.-K."/>
        </authorList>
    </citation>
    <scope>NUCLEOTIDE SEQUENCE</scope>
    <source>
        <strain evidence="10">TRF0915ILg1</strain>
        <tissue evidence="10">Whole body</tissue>
    </source>
</reference>
<comment type="caution">
    <text evidence="10">The sequence shown here is derived from an EMBL/GenBank/DDBJ whole genome shotgun (WGS) entry which is preliminary data.</text>
</comment>
<dbReference type="Gene3D" id="3.40.50.300">
    <property type="entry name" value="P-loop containing nucleotide triphosphate hydrolases"/>
    <property type="match status" value="1"/>
</dbReference>
<dbReference type="PANTHER" id="PTHR12755">
    <property type="entry name" value="CLEAVAGE/POLYADENYLATION FACTOR IA SUBUNIT CLP1P"/>
    <property type="match status" value="1"/>
</dbReference>
<keyword evidence="4 6" id="KW-0067">ATP-binding</keyword>
<organism evidence="10 11">
    <name type="scientific">Ignelater luminosus</name>
    <name type="common">Cucubano</name>
    <name type="synonym">Pyrophorus luminosus</name>
    <dbReference type="NCBI Taxonomy" id="2038154"/>
    <lineage>
        <taxon>Eukaryota</taxon>
        <taxon>Metazoa</taxon>
        <taxon>Ecdysozoa</taxon>
        <taxon>Arthropoda</taxon>
        <taxon>Hexapoda</taxon>
        <taxon>Insecta</taxon>
        <taxon>Pterygota</taxon>
        <taxon>Neoptera</taxon>
        <taxon>Endopterygota</taxon>
        <taxon>Coleoptera</taxon>
        <taxon>Polyphaga</taxon>
        <taxon>Elateriformia</taxon>
        <taxon>Elateroidea</taxon>
        <taxon>Elateridae</taxon>
        <taxon>Agrypninae</taxon>
        <taxon>Pyrophorini</taxon>
        <taxon>Ignelater</taxon>
    </lineage>
</organism>
<dbReference type="HAMAP" id="MF_03035">
    <property type="entry name" value="Clp1"/>
    <property type="match status" value="1"/>
</dbReference>
<dbReference type="FunFam" id="2.40.30.330:FF:000001">
    <property type="entry name" value="Protein CLP1 homolog"/>
    <property type="match status" value="1"/>
</dbReference>
<dbReference type="Pfam" id="PF06807">
    <property type="entry name" value="Clp1"/>
    <property type="match status" value="1"/>
</dbReference>
<dbReference type="InterPro" id="IPR027417">
    <property type="entry name" value="P-loop_NTPase"/>
</dbReference>
<dbReference type="Gene3D" id="2.60.120.1030">
    <property type="entry name" value="Clp1, DNA binding domain"/>
    <property type="match status" value="1"/>
</dbReference>